<evidence type="ECO:0000259" key="4">
    <source>
        <dbReference type="PROSITE" id="PS50984"/>
    </source>
</evidence>
<dbReference type="PIRSF" id="PIRSF037016">
    <property type="entry name" value="Pseudouridin_synth_euk_prd"/>
    <property type="match status" value="1"/>
</dbReference>
<dbReference type="PANTHER" id="PTHR13326:SF21">
    <property type="entry name" value="PSEUDOURIDYLATE SYNTHASE PUS7L"/>
    <property type="match status" value="1"/>
</dbReference>
<dbReference type="GO" id="GO:0031429">
    <property type="term" value="C:box H/ACA snoRNP complex"/>
    <property type="evidence" value="ECO:0007669"/>
    <property type="project" value="EnsemblFungi"/>
</dbReference>
<evidence type="ECO:0000313" key="5">
    <source>
        <dbReference type="EMBL" id="EPX74512.1"/>
    </source>
</evidence>
<feature type="region of interest" description="Disordered" evidence="3">
    <location>
        <begin position="92"/>
        <end position="137"/>
    </location>
</feature>
<dbReference type="GO" id="GO:0031119">
    <property type="term" value="P:tRNA pseudouridine synthesis"/>
    <property type="evidence" value="ECO:0007669"/>
    <property type="project" value="EnsemblFungi"/>
</dbReference>
<keyword evidence="6" id="KW-1185">Reference proteome</keyword>
<evidence type="ECO:0000256" key="1">
    <source>
        <dbReference type="ARBA" id="ARBA00007953"/>
    </source>
</evidence>
<name>S9Q337_SCHOY</name>
<dbReference type="EMBL" id="KE503206">
    <property type="protein sequence ID" value="EPX74512.1"/>
    <property type="molecule type" value="Genomic_DNA"/>
</dbReference>
<dbReference type="PANTHER" id="PTHR13326">
    <property type="entry name" value="TRNA PSEUDOURIDINE SYNTHASE D"/>
    <property type="match status" value="1"/>
</dbReference>
<dbReference type="NCBIfam" id="TIGR00094">
    <property type="entry name" value="tRNA_TruD_broad"/>
    <property type="match status" value="1"/>
</dbReference>
<dbReference type="RefSeq" id="XP_013015943.1">
    <property type="nucleotide sequence ID" value="XM_013160489.1"/>
</dbReference>
<dbReference type="GO" id="GO:0003723">
    <property type="term" value="F:RNA binding"/>
    <property type="evidence" value="ECO:0007669"/>
    <property type="project" value="InterPro"/>
</dbReference>
<organism evidence="5 6">
    <name type="scientific">Schizosaccharomyces octosporus (strain yFS286)</name>
    <name type="common">Fission yeast</name>
    <name type="synonym">Octosporomyces octosporus</name>
    <dbReference type="NCBI Taxonomy" id="483514"/>
    <lineage>
        <taxon>Eukaryota</taxon>
        <taxon>Fungi</taxon>
        <taxon>Dikarya</taxon>
        <taxon>Ascomycota</taxon>
        <taxon>Taphrinomycotina</taxon>
        <taxon>Schizosaccharomycetes</taxon>
        <taxon>Schizosaccharomycetales</taxon>
        <taxon>Schizosaccharomycetaceae</taxon>
        <taxon>Schizosaccharomyces</taxon>
    </lineage>
</organism>
<dbReference type="Proteomes" id="UP000016088">
    <property type="component" value="Unassembled WGS sequence"/>
</dbReference>
<dbReference type="GO" id="GO:0005737">
    <property type="term" value="C:cytoplasm"/>
    <property type="evidence" value="ECO:0007669"/>
    <property type="project" value="EnsemblFungi"/>
</dbReference>
<comment type="similarity">
    <text evidence="1">Belongs to the pseudouridine synthase TruD family.</text>
</comment>
<feature type="domain" description="TRUD" evidence="4">
    <location>
        <begin position="359"/>
        <end position="597"/>
    </location>
</feature>
<dbReference type="GO" id="GO:0000455">
    <property type="term" value="P:enzyme-directed rRNA pseudouridine synthesis"/>
    <property type="evidence" value="ECO:0007669"/>
    <property type="project" value="EnsemblFungi"/>
</dbReference>
<dbReference type="GO" id="GO:0031120">
    <property type="term" value="P:snRNA pseudouridine synthesis"/>
    <property type="evidence" value="ECO:0007669"/>
    <property type="project" value="EnsemblFungi"/>
</dbReference>
<sequence>MSAEEPRKRLRTEEYSNQTEIEAYSEKAKGAKEVNDVENAENQRFYMTEEDAGIETFLDSGLPAIDGILKARFTDFMVHEVDVEGKVITLTDMESHDPLPEVEASSSAKEDKIEKQSVVPHSDVTLEEQGQAATPADSIPLPSELSECIPQDAASQFFSCLQDLSIGKSNETAVLESSQFSTPLDKTKRTLLHQLIRKHFSGLESTTTKDGSFQVHKSTRSNQPRPKRDARLSWKALGGEYCYFHLYKENRDSMDCLGKIARLLKIPTKLLSIAGTKDRRGITCQRAAVRHVRASRLAQLNAGSLSNSTYGFLLGNYSYGNSPLKLGDLQGNEFQVVLRDVSTPEDKIELCMSSIKEHGFINYFGLQRFGTSSVGTHTIGIALLQSDWKKAVELILSPRPEHTGPVREAMNIWHTTHDPDATLKILPRRLIAETSILETWLRSGNQNDFLGAFQRIPRHLRSIYPHAYQSYVWNKVVSWRIKQLGDKPVAGDLVLESPTGNQSNDNIPVDPEAPDVVEDIPQTSKPIARHLKEEELGNYTIYDIVLPLPGRNILYPNNSTFDAYKRIMSEHSLDPCQMARKDRELSLPGDYRKLVVRPKGMEWYTIKYDSLEQQITTTDKDVLENKAPVTTDDGKYRALVLKFQLPSSSYATMALREATRSATSSGDQRFLMTNLRDSSS</sequence>
<dbReference type="InterPro" id="IPR001656">
    <property type="entry name" value="PsdUridine_synth_TruD"/>
</dbReference>
<dbReference type="HOGENOM" id="CLU_005281_0_2_1"/>
<dbReference type="VEuPathDB" id="FungiDB:SOCG_01995"/>
<dbReference type="SMR" id="S9Q337"/>
<dbReference type="PROSITE" id="PS50984">
    <property type="entry name" value="TRUD"/>
    <property type="match status" value="1"/>
</dbReference>
<evidence type="ECO:0000256" key="3">
    <source>
        <dbReference type="SAM" id="MobiDB-lite"/>
    </source>
</evidence>
<accession>S9Q337</accession>
<dbReference type="GeneID" id="25030973"/>
<gene>
    <name evidence="5" type="ORF">SOCG_01995</name>
</gene>
<dbReference type="SUPFAM" id="SSF55120">
    <property type="entry name" value="Pseudouridine synthase"/>
    <property type="match status" value="1"/>
</dbReference>
<dbReference type="AlphaFoldDB" id="S9Q337"/>
<dbReference type="OrthoDB" id="447290at2759"/>
<keyword evidence="2" id="KW-0413">Isomerase</keyword>
<evidence type="ECO:0000256" key="2">
    <source>
        <dbReference type="ARBA" id="ARBA00023235"/>
    </source>
</evidence>
<dbReference type="Pfam" id="PF01142">
    <property type="entry name" value="TruD"/>
    <property type="match status" value="1"/>
</dbReference>
<dbReference type="GO" id="GO:1990481">
    <property type="term" value="P:mRNA pseudouridine synthesis"/>
    <property type="evidence" value="ECO:0007669"/>
    <property type="project" value="EnsemblFungi"/>
</dbReference>
<feature type="region of interest" description="Disordered" evidence="3">
    <location>
        <begin position="205"/>
        <end position="229"/>
    </location>
</feature>
<dbReference type="Gene3D" id="3.30.2350.20">
    <property type="entry name" value="TruD, catalytic domain"/>
    <property type="match status" value="2"/>
</dbReference>
<evidence type="ECO:0000313" key="6">
    <source>
        <dbReference type="Proteomes" id="UP000016088"/>
    </source>
</evidence>
<dbReference type="eggNOG" id="KOG2339">
    <property type="taxonomic scope" value="Eukaryota"/>
</dbReference>
<dbReference type="CDD" id="cd02576">
    <property type="entry name" value="PseudoU_synth_ScPUS7"/>
    <property type="match status" value="1"/>
</dbReference>
<dbReference type="OMA" id="CTSHDSG"/>
<dbReference type="InterPro" id="IPR011760">
    <property type="entry name" value="PsdUridine_synth_TruD_insert"/>
</dbReference>
<proteinExistence type="inferred from homology"/>
<dbReference type="InterPro" id="IPR020103">
    <property type="entry name" value="PsdUridine_synth_cat_dom_sf"/>
</dbReference>
<protein>
    <submittedName>
        <fullName evidence="5">Pseudouridine synthase</fullName>
    </submittedName>
</protein>
<reference evidence="5 6" key="1">
    <citation type="journal article" date="2011" name="Science">
        <title>Comparative functional genomics of the fission yeasts.</title>
        <authorList>
            <person name="Rhind N."/>
            <person name="Chen Z."/>
            <person name="Yassour M."/>
            <person name="Thompson D.A."/>
            <person name="Haas B.J."/>
            <person name="Habib N."/>
            <person name="Wapinski I."/>
            <person name="Roy S."/>
            <person name="Lin M.F."/>
            <person name="Heiman D.I."/>
            <person name="Young S.K."/>
            <person name="Furuya K."/>
            <person name="Guo Y."/>
            <person name="Pidoux A."/>
            <person name="Chen H.M."/>
            <person name="Robbertse B."/>
            <person name="Goldberg J.M."/>
            <person name="Aoki K."/>
            <person name="Bayne E.H."/>
            <person name="Berlin A.M."/>
            <person name="Desjardins C.A."/>
            <person name="Dobbs E."/>
            <person name="Dukaj L."/>
            <person name="Fan L."/>
            <person name="FitzGerald M.G."/>
            <person name="French C."/>
            <person name="Gujja S."/>
            <person name="Hansen K."/>
            <person name="Keifenheim D."/>
            <person name="Levin J.Z."/>
            <person name="Mosher R.A."/>
            <person name="Mueller C.A."/>
            <person name="Pfiffner J."/>
            <person name="Priest M."/>
            <person name="Russ C."/>
            <person name="Smialowska A."/>
            <person name="Swoboda P."/>
            <person name="Sykes S.M."/>
            <person name="Vaughn M."/>
            <person name="Vengrova S."/>
            <person name="Yoder R."/>
            <person name="Zeng Q."/>
            <person name="Allshire R."/>
            <person name="Baulcombe D."/>
            <person name="Birren B.W."/>
            <person name="Brown W."/>
            <person name="Ekwall K."/>
            <person name="Kellis M."/>
            <person name="Leatherwood J."/>
            <person name="Levin H."/>
            <person name="Margalit H."/>
            <person name="Martienssen R."/>
            <person name="Nieduszynski C.A."/>
            <person name="Spatafora J.W."/>
            <person name="Friedman N."/>
            <person name="Dalgaard J.Z."/>
            <person name="Baumann P."/>
            <person name="Niki H."/>
            <person name="Regev A."/>
            <person name="Nusbaum C."/>
        </authorList>
    </citation>
    <scope>NUCLEOTIDE SEQUENCE [LARGE SCALE GENOMIC DNA]</scope>
    <source>
        <strain evidence="6">yFS286</strain>
    </source>
</reference>
<dbReference type="InterPro" id="IPR042214">
    <property type="entry name" value="TruD_catalytic"/>
</dbReference>
<dbReference type="GO" id="GO:0009982">
    <property type="term" value="F:pseudouridine synthase activity"/>
    <property type="evidence" value="ECO:0007669"/>
    <property type="project" value="EnsemblFungi"/>
</dbReference>